<reference evidence="1 2" key="1">
    <citation type="submission" date="2015-03" db="EMBL/GenBank/DDBJ databases">
        <title>Genome sequencing of Methylobacterium variabile DSM 16961.</title>
        <authorList>
            <person name="Chaudhry V."/>
            <person name="Patil P.B."/>
        </authorList>
    </citation>
    <scope>NUCLEOTIDE SEQUENCE [LARGE SCALE GENOMIC DNA]</scope>
    <source>
        <strain evidence="1 2">DSM 16961</strain>
    </source>
</reference>
<protein>
    <submittedName>
        <fullName evidence="1">Uncharacterized protein</fullName>
    </submittedName>
</protein>
<organism evidence="1 2">
    <name type="scientific">Methylobacterium variabile</name>
    <dbReference type="NCBI Taxonomy" id="298794"/>
    <lineage>
        <taxon>Bacteria</taxon>
        <taxon>Pseudomonadati</taxon>
        <taxon>Pseudomonadota</taxon>
        <taxon>Alphaproteobacteria</taxon>
        <taxon>Hyphomicrobiales</taxon>
        <taxon>Methylobacteriaceae</taxon>
        <taxon>Methylobacterium</taxon>
    </lineage>
</organism>
<evidence type="ECO:0000313" key="1">
    <source>
        <dbReference type="EMBL" id="KMO40650.1"/>
    </source>
</evidence>
<dbReference type="PATRIC" id="fig|298794.3.peg.5761"/>
<dbReference type="AlphaFoldDB" id="A0A0J6SZN4"/>
<comment type="caution">
    <text evidence="1">The sequence shown here is derived from an EMBL/GenBank/DDBJ whole genome shotgun (WGS) entry which is preliminary data.</text>
</comment>
<name>A0A0J6SZN4_9HYPH</name>
<accession>A0A0J6SZN4</accession>
<sequence length="229" mass="26270">MPRGAGSAAAATLRGAVMDKIYYKGWKTRKICCVTQLNRACDEQPGCYYQVMSAALGLSGMGHRRAWVPHPKGSFPEKPGYSRLFYDWAFCPSTRTASEINPEATRLINQPGVQHLKGSRQLRPQESVIGQAWLLHARGVMQRCFTLREEHLDEVAECLREEMGEKYICHKLKGRIYVFPKFGSPEEYRDLLRRMDDKEEEVKRLGEEGIAKHVELYAYFPVDARVRWG</sequence>
<proteinExistence type="predicted"/>
<gene>
    <name evidence="1" type="ORF">VQ02_07360</name>
</gene>
<keyword evidence="2" id="KW-1185">Reference proteome</keyword>
<dbReference type="Proteomes" id="UP000035955">
    <property type="component" value="Unassembled WGS sequence"/>
</dbReference>
<dbReference type="EMBL" id="LABY01000044">
    <property type="protein sequence ID" value="KMO40650.1"/>
    <property type="molecule type" value="Genomic_DNA"/>
</dbReference>
<evidence type="ECO:0000313" key="2">
    <source>
        <dbReference type="Proteomes" id="UP000035955"/>
    </source>
</evidence>